<keyword evidence="1" id="KW-1133">Transmembrane helix</keyword>
<name>Q9FZT8_9VIRU</name>
<gene>
    <name evidence="2" type="primary">10</name>
</gene>
<organism evidence="2 3">
    <name type="scientific">Pseudomonas phage phi13</name>
    <dbReference type="NCBI Taxonomy" id="134554"/>
    <lineage>
        <taxon>Viruses</taxon>
        <taxon>Riboviria</taxon>
        <taxon>Orthornavirae</taxon>
        <taxon>Duplornaviricota</taxon>
        <taxon>Vidaverviricetes</taxon>
        <taxon>Mindivirales</taxon>
        <taxon>Cystoviridae</taxon>
        <taxon>Gammacystovirus</taxon>
        <taxon>Gammacystovirus phi13</taxon>
        <taxon>Cystovirus phi13</taxon>
    </lineage>
</organism>
<evidence type="ECO:0000313" key="3">
    <source>
        <dbReference type="Proteomes" id="UP000000733"/>
    </source>
</evidence>
<dbReference type="RefSeq" id="NP_690811.1">
    <property type="nucleotide sequence ID" value="NC_004171.1"/>
</dbReference>
<sequence length="38" mass="4024">MNKVTNALLLKDEAPRSHVAIAYGLIGLVVGAFVLSNK</sequence>
<reference evidence="2 3" key="2">
    <citation type="journal article" date="2000" name="Virology">
        <title>Characterization of phi 13, a bacteriophage related to phi 6 and containing three dsRNA genomic segments.</title>
        <authorList>
            <person name="Qiao X."/>
            <person name="Qiao J."/>
            <person name="Onodera S."/>
            <person name="Mindich L."/>
        </authorList>
    </citation>
    <scope>NUCLEOTIDE SEQUENCE [LARGE SCALE GENOMIC DNA]</scope>
</reference>
<evidence type="ECO:0000313" key="2">
    <source>
        <dbReference type="EMBL" id="AAG00438.1"/>
    </source>
</evidence>
<dbReference type="KEGG" id="vg:963877"/>
<keyword evidence="3" id="KW-1185">Reference proteome</keyword>
<reference evidence="2 3" key="1">
    <citation type="journal article" date="1999" name="J. Bacteriol.">
        <title>Isolation of additional bacteriophages with genomes of segmented double-stranded RNA.</title>
        <authorList>
            <person name="Mindich L."/>
            <person name="Qiao X."/>
            <person name="Qiao J."/>
            <person name="Onodera S."/>
            <person name="Romantschuk M."/>
            <person name="Hoogstraten D."/>
        </authorList>
    </citation>
    <scope>NUCLEOTIDE SEQUENCE [LARGE SCALE GENOMIC DNA]</scope>
</reference>
<dbReference type="EMBL" id="AF261667">
    <property type="protein sequence ID" value="AAG00438.1"/>
    <property type="molecule type" value="Genomic_RNA"/>
</dbReference>
<keyword evidence="1" id="KW-0472">Membrane</keyword>
<feature type="transmembrane region" description="Helical" evidence="1">
    <location>
        <begin position="20"/>
        <end position="36"/>
    </location>
</feature>
<keyword evidence="1" id="KW-0812">Transmembrane</keyword>
<dbReference type="Proteomes" id="UP000000733">
    <property type="component" value="Genome"/>
</dbReference>
<proteinExistence type="predicted"/>
<accession>Q9FZT8</accession>
<evidence type="ECO:0000256" key="1">
    <source>
        <dbReference type="SAM" id="Phobius"/>
    </source>
</evidence>
<protein>
    <submittedName>
        <fullName evidence="2">p10</fullName>
    </submittedName>
</protein>